<feature type="compositionally biased region" description="Low complexity" evidence="2">
    <location>
        <begin position="394"/>
        <end position="405"/>
    </location>
</feature>
<feature type="compositionally biased region" description="Low complexity" evidence="2">
    <location>
        <begin position="539"/>
        <end position="569"/>
    </location>
</feature>
<dbReference type="EMBL" id="CADEPI010000516">
    <property type="protein sequence ID" value="CAB3386882.1"/>
    <property type="molecule type" value="Genomic_DNA"/>
</dbReference>
<feature type="region of interest" description="Disordered" evidence="2">
    <location>
        <begin position="234"/>
        <end position="576"/>
    </location>
</feature>
<feature type="coiled-coil region" evidence="1">
    <location>
        <begin position="17"/>
        <end position="44"/>
    </location>
</feature>
<dbReference type="Proteomes" id="UP000494165">
    <property type="component" value="Unassembled WGS sequence"/>
</dbReference>
<feature type="compositionally biased region" description="Basic and acidic residues" evidence="2">
    <location>
        <begin position="347"/>
        <end position="357"/>
    </location>
</feature>
<evidence type="ECO:0000256" key="1">
    <source>
        <dbReference type="SAM" id="Coils"/>
    </source>
</evidence>
<dbReference type="AlphaFoldDB" id="A0A8S1DY28"/>
<proteinExistence type="predicted"/>
<feature type="compositionally biased region" description="Polar residues" evidence="2">
    <location>
        <begin position="277"/>
        <end position="303"/>
    </location>
</feature>
<evidence type="ECO:0000313" key="4">
    <source>
        <dbReference type="Proteomes" id="UP000494165"/>
    </source>
</evidence>
<name>A0A8S1DY28_9INSE</name>
<gene>
    <name evidence="3" type="ORF">CLODIP_2_CD00697</name>
</gene>
<keyword evidence="1" id="KW-0175">Coiled coil</keyword>
<sequence>MLANSGHEQPLTFYRKMAELQERLHQLEEERTMLAEKYAALVKNRRRRNGDTILQLKEEYSRFLEHERQRKMRTRNMMASLESLEQHAAVMHAKTEHLRASRRQWDCLNARLQPKLSESFAVRRPEWPGLDLGLDQVLDLSGKKRKEEKRFVSREVENFLASINERVEAKSIGLHSAAAGDTQAKHAAASVPSDQACHEVLENLVEESPEEVQVEPYLPAQVAHFEELQVHEERVYDEPGEEAPLEHRRKSDAPAYKENQVAPLDGYQVTPLEGSQVAPSVQQFLETSISESEPTSDFQTQGDSHQEPQGPPYQPYEEPTRPLHEEPPEEPYHNNQVELYQEPQVEPYHESPVKAFEEPVITPYQEPAQVQPFEGRQEEILYERPQERNFEVSQEQPYEGPQEQPFAQERRFEGSQEQPFEGAQERPLDGSHNQEQPFAQERPLEGVQSGPIPAYQELEPAPLQDYQGAQEAPEQVGPGRMYEEASSESWAEPHAELEQQMADILRHAPTPNRPPPPPSKSGVSPSSSWGKIKNLSALRTRPASPSSSSSKSSSGSKRSSPNRSPSTSRSPRRANK</sequence>
<evidence type="ECO:0000256" key="2">
    <source>
        <dbReference type="SAM" id="MobiDB-lite"/>
    </source>
</evidence>
<reference evidence="3 4" key="1">
    <citation type="submission" date="2020-04" db="EMBL/GenBank/DDBJ databases">
        <authorList>
            <person name="Alioto T."/>
            <person name="Alioto T."/>
            <person name="Gomez Garrido J."/>
        </authorList>
    </citation>
    <scope>NUCLEOTIDE SEQUENCE [LARGE SCALE GENOMIC DNA]</scope>
</reference>
<keyword evidence="4" id="KW-1185">Reference proteome</keyword>
<protein>
    <submittedName>
        <fullName evidence="3">Uncharacterized protein</fullName>
    </submittedName>
</protein>
<feature type="compositionally biased region" description="Basic and acidic residues" evidence="2">
    <location>
        <begin position="318"/>
        <end position="332"/>
    </location>
</feature>
<comment type="caution">
    <text evidence="3">The sequence shown here is derived from an EMBL/GenBank/DDBJ whole genome shotgun (WGS) entry which is preliminary data.</text>
</comment>
<evidence type="ECO:0000313" key="3">
    <source>
        <dbReference type="EMBL" id="CAB3386882.1"/>
    </source>
</evidence>
<organism evidence="3 4">
    <name type="scientific">Cloeon dipterum</name>
    <dbReference type="NCBI Taxonomy" id="197152"/>
    <lineage>
        <taxon>Eukaryota</taxon>
        <taxon>Metazoa</taxon>
        <taxon>Ecdysozoa</taxon>
        <taxon>Arthropoda</taxon>
        <taxon>Hexapoda</taxon>
        <taxon>Insecta</taxon>
        <taxon>Pterygota</taxon>
        <taxon>Palaeoptera</taxon>
        <taxon>Ephemeroptera</taxon>
        <taxon>Pisciforma</taxon>
        <taxon>Baetidae</taxon>
        <taxon>Cloeon</taxon>
    </lineage>
</organism>
<feature type="compositionally biased region" description="Basic and acidic residues" evidence="2">
    <location>
        <begin position="375"/>
        <end position="390"/>
    </location>
</feature>
<accession>A0A8S1DY28</accession>